<keyword evidence="2" id="KW-1185">Reference proteome</keyword>
<evidence type="ECO:0000313" key="2">
    <source>
        <dbReference type="Proteomes" id="UP001054945"/>
    </source>
</evidence>
<proteinExistence type="predicted"/>
<sequence length="98" mass="11331">MRITPCPTYDTTYKWVIKELNLGSIFMDNDPHLSDVSNEKHQRRPIRQSDSCEETFIHIVIDRQVTSGLISVVATDFNQLKNLFTMLVGYVNQVLDDN</sequence>
<organism evidence="1 2">
    <name type="scientific">Caerostris extrusa</name>
    <name type="common">Bark spider</name>
    <name type="synonym">Caerostris bankana</name>
    <dbReference type="NCBI Taxonomy" id="172846"/>
    <lineage>
        <taxon>Eukaryota</taxon>
        <taxon>Metazoa</taxon>
        <taxon>Ecdysozoa</taxon>
        <taxon>Arthropoda</taxon>
        <taxon>Chelicerata</taxon>
        <taxon>Arachnida</taxon>
        <taxon>Araneae</taxon>
        <taxon>Araneomorphae</taxon>
        <taxon>Entelegynae</taxon>
        <taxon>Araneoidea</taxon>
        <taxon>Araneidae</taxon>
        <taxon>Caerostris</taxon>
    </lineage>
</organism>
<dbReference type="EMBL" id="BPLR01002893">
    <property type="protein sequence ID" value="GIX79048.1"/>
    <property type="molecule type" value="Genomic_DNA"/>
</dbReference>
<reference evidence="1 2" key="1">
    <citation type="submission" date="2021-06" db="EMBL/GenBank/DDBJ databases">
        <title>Caerostris extrusa draft genome.</title>
        <authorList>
            <person name="Kono N."/>
            <person name="Arakawa K."/>
        </authorList>
    </citation>
    <scope>NUCLEOTIDE SEQUENCE [LARGE SCALE GENOMIC DNA]</scope>
</reference>
<gene>
    <name evidence="1" type="ORF">CEXT_611391</name>
</gene>
<name>A0AAV4N2V6_CAEEX</name>
<dbReference type="AlphaFoldDB" id="A0AAV4N2V6"/>
<accession>A0AAV4N2V6</accession>
<protein>
    <submittedName>
        <fullName evidence="1">Uncharacterized protein</fullName>
    </submittedName>
</protein>
<evidence type="ECO:0000313" key="1">
    <source>
        <dbReference type="EMBL" id="GIX79048.1"/>
    </source>
</evidence>
<dbReference type="Proteomes" id="UP001054945">
    <property type="component" value="Unassembled WGS sequence"/>
</dbReference>
<comment type="caution">
    <text evidence="1">The sequence shown here is derived from an EMBL/GenBank/DDBJ whole genome shotgun (WGS) entry which is preliminary data.</text>
</comment>